<dbReference type="PROSITE" id="PS00107">
    <property type="entry name" value="PROTEIN_KINASE_ATP"/>
    <property type="match status" value="1"/>
</dbReference>
<feature type="domain" description="Protein kinase" evidence="3">
    <location>
        <begin position="69"/>
        <end position="382"/>
    </location>
</feature>
<feature type="compositionally biased region" description="Basic residues" evidence="2">
    <location>
        <begin position="420"/>
        <end position="471"/>
    </location>
</feature>
<dbReference type="GO" id="GO:0016301">
    <property type="term" value="F:kinase activity"/>
    <property type="evidence" value="ECO:0007669"/>
    <property type="project" value="UniProtKB-KW"/>
</dbReference>
<feature type="region of interest" description="Disordered" evidence="2">
    <location>
        <begin position="390"/>
        <end position="614"/>
    </location>
</feature>
<keyword evidence="5" id="KW-0808">Transferase</keyword>
<dbReference type="InterPro" id="IPR050235">
    <property type="entry name" value="CK1_Ser-Thr_kinase"/>
</dbReference>
<dbReference type="SUPFAM" id="SSF56112">
    <property type="entry name" value="Protein kinase-like (PK-like)"/>
    <property type="match status" value="1"/>
</dbReference>
<organism evidence="4 5">
    <name type="scientific">Aplysia californica</name>
    <name type="common">California sea hare</name>
    <dbReference type="NCBI Taxonomy" id="6500"/>
    <lineage>
        <taxon>Eukaryota</taxon>
        <taxon>Metazoa</taxon>
        <taxon>Spiralia</taxon>
        <taxon>Lophotrochozoa</taxon>
        <taxon>Mollusca</taxon>
        <taxon>Gastropoda</taxon>
        <taxon>Heterobranchia</taxon>
        <taxon>Euthyneura</taxon>
        <taxon>Tectipleura</taxon>
        <taxon>Aplysiida</taxon>
        <taxon>Aplysioidea</taxon>
        <taxon>Aplysiidae</taxon>
        <taxon>Aplysia</taxon>
    </lineage>
</organism>
<evidence type="ECO:0000256" key="1">
    <source>
        <dbReference type="PROSITE-ProRule" id="PRU10141"/>
    </source>
</evidence>
<accession>A0ABM0ZWV2</accession>
<dbReference type="SMART" id="SM00220">
    <property type="entry name" value="S_TKc"/>
    <property type="match status" value="1"/>
</dbReference>
<feature type="compositionally biased region" description="Basic residues" evidence="2">
    <location>
        <begin position="537"/>
        <end position="546"/>
    </location>
</feature>
<feature type="compositionally biased region" description="Low complexity" evidence="2">
    <location>
        <begin position="603"/>
        <end position="614"/>
    </location>
</feature>
<dbReference type="InterPro" id="IPR000719">
    <property type="entry name" value="Prot_kinase_dom"/>
</dbReference>
<dbReference type="CDD" id="cd14015">
    <property type="entry name" value="STKc_VRK"/>
    <property type="match status" value="1"/>
</dbReference>
<dbReference type="InterPro" id="IPR011009">
    <property type="entry name" value="Kinase-like_dom_sf"/>
</dbReference>
<dbReference type="Pfam" id="PF00069">
    <property type="entry name" value="Pkinase"/>
    <property type="match status" value="1"/>
</dbReference>
<proteinExistence type="predicted"/>
<evidence type="ECO:0000256" key="2">
    <source>
        <dbReference type="SAM" id="MobiDB-lite"/>
    </source>
</evidence>
<evidence type="ECO:0000313" key="4">
    <source>
        <dbReference type="Proteomes" id="UP000694888"/>
    </source>
</evidence>
<reference evidence="5" key="1">
    <citation type="submission" date="2025-08" db="UniProtKB">
        <authorList>
            <consortium name="RefSeq"/>
        </authorList>
    </citation>
    <scope>IDENTIFICATION</scope>
</reference>
<evidence type="ECO:0000313" key="5">
    <source>
        <dbReference type="RefSeq" id="XP_012936158.1"/>
    </source>
</evidence>
<feature type="compositionally biased region" description="Polar residues" evidence="2">
    <location>
        <begin position="523"/>
        <end position="536"/>
    </location>
</feature>
<gene>
    <name evidence="5" type="primary">LOC101848651</name>
</gene>
<name>A0ABM0ZWV2_APLCA</name>
<dbReference type="Gene3D" id="1.10.510.10">
    <property type="entry name" value="Transferase(Phosphotransferase) domain 1"/>
    <property type="match status" value="1"/>
</dbReference>
<protein>
    <submittedName>
        <fullName evidence="5">Serine/threonine-protein kinase VRK1</fullName>
    </submittedName>
</protein>
<dbReference type="InterPro" id="IPR017441">
    <property type="entry name" value="Protein_kinase_ATP_BS"/>
</dbReference>
<dbReference type="PROSITE" id="PS50011">
    <property type="entry name" value="PROTEIN_KINASE_DOM"/>
    <property type="match status" value="1"/>
</dbReference>
<feature type="compositionally biased region" description="Low complexity" evidence="2">
    <location>
        <begin position="472"/>
        <end position="491"/>
    </location>
</feature>
<sequence>MAAVKRLRQMTSEIWSKHLLLILQGVAISSHNMPRAAASGAKKAAPKAHKLAEQFPKDSVLRDLFKKEWLLGDVIGRGGFGLIYLASEKNSHPVKGKGSNTDCVIKIEPKGNGPLFCEMQFYQRVAKLDLIQAFIQEHKLQYLPVPPFLGTGSHMYMSNEYRFLVMPRYGTDLQKLLDQAGGTFPAQVVFAVGLRILDALQYIHEKEYVHADVKAANILQGYHQGKILTNQVYLVDFGLAYRYTVGEVHKEYKEDPRKAHDGTIEFTSRDAHKGVAPSRRADMEILGYCLLQWLCGKLPWENKLTDPSYVAASKEKFMQNVPSSISTCFSGAANPNSVYSDTMAKFLDVVKKLKYEETPGYWRLKTILRDGLTKAGHKNEWTIDFSVQTKTTTKRKSTGGSPNALSPVKKAKAGGASAAARKKTTPKKRTPKTATPKKRTPKTATPKKRTPKTATPKKRTPKTATPKKRTPKTATPMTTESLETSPETSPEIMPSSKRNGAARLAAKASPVPRKKATPKRATPMTTKSPETSPKVTSSKRKGRAKFTAKASKKDSVAVKQAKGPVPDTPLTRSPWPLVPNEDGDSLRQSSSAKKDFPMPAPSVPAARSPAAKYV</sequence>
<keyword evidence="4" id="KW-1185">Reference proteome</keyword>
<dbReference type="Proteomes" id="UP000694888">
    <property type="component" value="Unplaced"/>
</dbReference>
<keyword evidence="1" id="KW-0547">Nucleotide-binding</keyword>
<feature type="binding site" evidence="1">
    <location>
        <position position="106"/>
    </location>
    <ligand>
        <name>ATP</name>
        <dbReference type="ChEBI" id="CHEBI:30616"/>
    </ligand>
</feature>
<keyword evidence="5" id="KW-0418">Kinase</keyword>
<dbReference type="GeneID" id="101848651"/>
<dbReference type="RefSeq" id="XP_012936158.1">
    <property type="nucleotide sequence ID" value="XM_013080704.2"/>
</dbReference>
<keyword evidence="1" id="KW-0067">ATP-binding</keyword>
<evidence type="ECO:0000259" key="3">
    <source>
        <dbReference type="PROSITE" id="PS50011"/>
    </source>
</evidence>
<dbReference type="PANTHER" id="PTHR11909">
    <property type="entry name" value="CASEIN KINASE-RELATED"/>
    <property type="match status" value="1"/>
</dbReference>